<name>A0A1Y5FAF3_9BACT</name>
<evidence type="ECO:0000313" key="2">
    <source>
        <dbReference type="EMBL" id="OUR98670.1"/>
    </source>
</evidence>
<dbReference type="EMBL" id="MAAO01000004">
    <property type="protein sequence ID" value="OUR98670.1"/>
    <property type="molecule type" value="Genomic_DNA"/>
</dbReference>
<dbReference type="Proteomes" id="UP000196531">
    <property type="component" value="Unassembled WGS sequence"/>
</dbReference>
<sequence length="255" mass="28993">MKKLIIGTMLLATSMSIFADIDLRNGFNGKPAKSYLRTLKAGQRVSIDLGRSQYVEELLIFAEGRQSRFSFGKVYADGQEISTLGVPGFDPDYPVVVRGNVRRLEVVASANSKFKILDFKVFTTRKNYNSYHRVPMSQRANFSLDNWGKHTLDAVYELYYIMRDQGLISQDDFLTYIQPIKRAAVRTQASDNARAADSLKTYRKARELADALVDAQPIFDKVMSTLDRNLDSLAIDLMTIKEDISEKYDIDLEDE</sequence>
<protein>
    <recommendedName>
        <fullName evidence="4">DUF4369 domain-containing protein</fullName>
    </recommendedName>
</protein>
<reference evidence="3" key="1">
    <citation type="journal article" date="2017" name="Proc. Natl. Acad. Sci. U.S.A.">
        <title>Simulation of Deepwater Horizon oil plume reveals substrate specialization within a complex community of hydrocarbon-degraders.</title>
        <authorList>
            <person name="Hu P."/>
            <person name="Dubinsky E.A."/>
            <person name="Probst A.J."/>
            <person name="Wang J."/>
            <person name="Sieber C.M.K."/>
            <person name="Tom L.M."/>
            <person name="Gardinali P."/>
            <person name="Banfield J.F."/>
            <person name="Atlas R.M."/>
            <person name="Andersen G.L."/>
        </authorList>
    </citation>
    <scope>NUCLEOTIDE SEQUENCE [LARGE SCALE GENOMIC DNA]</scope>
</reference>
<gene>
    <name evidence="2" type="ORF">A9Q84_04450</name>
</gene>
<feature type="chain" id="PRO_5013368580" description="DUF4369 domain-containing protein" evidence="1">
    <location>
        <begin position="20"/>
        <end position="255"/>
    </location>
</feature>
<evidence type="ECO:0000313" key="3">
    <source>
        <dbReference type="Proteomes" id="UP000196531"/>
    </source>
</evidence>
<comment type="caution">
    <text evidence="2">The sequence shown here is derived from an EMBL/GenBank/DDBJ whole genome shotgun (WGS) entry which is preliminary data.</text>
</comment>
<accession>A0A1Y5FAF3</accession>
<organism evidence="2 3">
    <name type="scientific">Halobacteriovorax marinus</name>
    <dbReference type="NCBI Taxonomy" id="97084"/>
    <lineage>
        <taxon>Bacteria</taxon>
        <taxon>Pseudomonadati</taxon>
        <taxon>Bdellovibrionota</taxon>
        <taxon>Bacteriovoracia</taxon>
        <taxon>Bacteriovoracales</taxon>
        <taxon>Halobacteriovoraceae</taxon>
        <taxon>Halobacteriovorax</taxon>
    </lineage>
</organism>
<evidence type="ECO:0000256" key="1">
    <source>
        <dbReference type="SAM" id="SignalP"/>
    </source>
</evidence>
<feature type="signal peptide" evidence="1">
    <location>
        <begin position="1"/>
        <end position="19"/>
    </location>
</feature>
<proteinExistence type="predicted"/>
<evidence type="ECO:0008006" key="4">
    <source>
        <dbReference type="Google" id="ProtNLM"/>
    </source>
</evidence>
<dbReference type="AlphaFoldDB" id="A0A1Y5FAF3"/>
<keyword evidence="1" id="KW-0732">Signal</keyword>